<dbReference type="GO" id="GO:0005634">
    <property type="term" value="C:nucleus"/>
    <property type="evidence" value="ECO:0007669"/>
    <property type="project" value="TreeGrafter"/>
</dbReference>
<name>A0A9N9SLI4_DIABA</name>
<evidence type="ECO:0000256" key="1">
    <source>
        <dbReference type="SAM" id="MobiDB-lite"/>
    </source>
</evidence>
<evidence type="ECO:0000313" key="4">
    <source>
        <dbReference type="Proteomes" id="UP001153709"/>
    </source>
</evidence>
<feature type="compositionally biased region" description="Basic residues" evidence="1">
    <location>
        <begin position="341"/>
        <end position="366"/>
    </location>
</feature>
<protein>
    <recommendedName>
        <fullName evidence="2">SAC3/GANP/THP3 conserved domain-containing protein</fullName>
    </recommendedName>
</protein>
<gene>
    <name evidence="3" type="ORF">DIABBA_LOCUS561</name>
</gene>
<evidence type="ECO:0000259" key="2">
    <source>
        <dbReference type="Pfam" id="PF03399"/>
    </source>
</evidence>
<feature type="region of interest" description="Disordered" evidence="1">
    <location>
        <begin position="310"/>
        <end position="427"/>
    </location>
</feature>
<dbReference type="Pfam" id="PF03399">
    <property type="entry name" value="SAC3_GANP"/>
    <property type="match status" value="1"/>
</dbReference>
<dbReference type="PANTHER" id="PTHR12436">
    <property type="entry name" value="80 KDA MCM3-ASSOCIATED PROTEIN"/>
    <property type="match status" value="1"/>
</dbReference>
<dbReference type="InterPro" id="IPR045107">
    <property type="entry name" value="SAC3/GANP/THP3"/>
</dbReference>
<sequence length="735" mass="83537">MNDTEVASIPPPPGTIDNPPLPPEPPSSPPPPPPATEHPQTPNLFLQNQNWANYNNYVSYYQQYAQYYPYLFMSNSYPAYHNQFNKKDDSVQPPLPPGSPNPPLPSAMSNNIRSPLLNSPKQFGHIRFQLNSKRLPNPNSNPIMKLHSSTSGAAKKRRKRNKNNQNNTINNQNLNMNMNNTPPLPPPELSLPKPAPPPPELPPEPPLPPMPVDVNPPLPPQEPQDCMTQNGLCNPSEDWPESLKDYVLRSYAKCKTEFDKNQVQIILKGKITQACQNGQLYKDWSKEPLPNIHSERQPFTGQVKTVPGQLSQFQNNNKKGLSPGLGARLGSRTSIASTLRGKSKSSSRSRSRSPVARKKSTSRSPRKNGSYSDTSTSSSEDSYKSDSKSSRRNKNKISDRLGVSKNKNQKSSKKQKPKDKKSSFYSTFGSEVEENKEVLQQRAARFSNNKSNVNNGYEKNASFVIDKFSDDNHLSGNFDWSDGHIVGTCQDLEKSFLRLTKAVNPCEIRPIEVLKLSLQNVKDKWVQKQDYFYACDQLKSIRQDLTVQGIRNEFTVEVYETHARIAIEKGDHEEFNQCQAQLILLYQNIGGSNRTEFVAYRILYYIFVKNTLDIMTVMKSLTKEEKSDECISFALKIRSAWGSGNFHKFFFLYCRAPFMTGYLLNWFIERERKDYLKCIIKSYRQSVSIDFLVQELAFENVEECFAFLEQFSLVFADSERTLLDCKSSMSALPCI</sequence>
<dbReference type="AlphaFoldDB" id="A0A9N9SLI4"/>
<feature type="compositionally biased region" description="Low complexity" evidence="1">
    <location>
        <begin position="370"/>
        <end position="380"/>
    </location>
</feature>
<proteinExistence type="predicted"/>
<dbReference type="FunFam" id="1.25.40.990:FF:000010">
    <property type="entry name" value="Leukocyte receptor cluster member"/>
    <property type="match status" value="1"/>
</dbReference>
<evidence type="ECO:0000313" key="3">
    <source>
        <dbReference type="EMBL" id="CAG9826445.1"/>
    </source>
</evidence>
<feature type="compositionally biased region" description="Polar residues" evidence="1">
    <location>
        <begin position="132"/>
        <end position="152"/>
    </location>
</feature>
<feature type="compositionally biased region" description="Polar residues" evidence="1">
    <location>
        <begin position="107"/>
        <end position="119"/>
    </location>
</feature>
<feature type="region of interest" description="Disordered" evidence="1">
    <location>
        <begin position="83"/>
        <end position="119"/>
    </location>
</feature>
<dbReference type="OrthoDB" id="199574at2759"/>
<feature type="compositionally biased region" description="Polar residues" evidence="1">
    <location>
        <begin position="310"/>
        <end position="319"/>
    </location>
</feature>
<feature type="compositionally biased region" description="Pro residues" evidence="1">
    <location>
        <begin position="9"/>
        <end position="36"/>
    </location>
</feature>
<dbReference type="InterPro" id="IPR005062">
    <property type="entry name" value="SAC3/GANP/THP3_conserved"/>
</dbReference>
<dbReference type="Gene3D" id="1.25.40.990">
    <property type="match status" value="1"/>
</dbReference>
<dbReference type="Proteomes" id="UP001153709">
    <property type="component" value="Chromosome 1"/>
</dbReference>
<feature type="compositionally biased region" description="Low complexity" evidence="1">
    <location>
        <begin position="163"/>
        <end position="181"/>
    </location>
</feature>
<feature type="region of interest" description="Disordered" evidence="1">
    <location>
        <begin position="132"/>
        <end position="228"/>
    </location>
</feature>
<feature type="compositionally biased region" description="Basic residues" evidence="1">
    <location>
        <begin position="407"/>
        <end position="419"/>
    </location>
</feature>
<dbReference type="PANTHER" id="PTHR12436:SF4">
    <property type="entry name" value="LEUKOCYTE RECEPTOR CLUSTER MEMBER 8"/>
    <property type="match status" value="1"/>
</dbReference>
<feature type="region of interest" description="Disordered" evidence="1">
    <location>
        <begin position="1"/>
        <end position="42"/>
    </location>
</feature>
<feature type="compositionally biased region" description="Pro residues" evidence="1">
    <location>
        <begin position="182"/>
        <end position="222"/>
    </location>
</feature>
<dbReference type="EMBL" id="OU898276">
    <property type="protein sequence ID" value="CAG9826445.1"/>
    <property type="molecule type" value="Genomic_DNA"/>
</dbReference>
<organism evidence="3 4">
    <name type="scientific">Diabrotica balteata</name>
    <name type="common">Banded cucumber beetle</name>
    <dbReference type="NCBI Taxonomy" id="107213"/>
    <lineage>
        <taxon>Eukaryota</taxon>
        <taxon>Metazoa</taxon>
        <taxon>Ecdysozoa</taxon>
        <taxon>Arthropoda</taxon>
        <taxon>Hexapoda</taxon>
        <taxon>Insecta</taxon>
        <taxon>Pterygota</taxon>
        <taxon>Neoptera</taxon>
        <taxon>Endopterygota</taxon>
        <taxon>Coleoptera</taxon>
        <taxon>Polyphaga</taxon>
        <taxon>Cucujiformia</taxon>
        <taxon>Chrysomeloidea</taxon>
        <taxon>Chrysomelidae</taxon>
        <taxon>Galerucinae</taxon>
        <taxon>Diabroticina</taxon>
        <taxon>Diabroticites</taxon>
        <taxon>Diabrotica</taxon>
    </lineage>
</organism>
<feature type="compositionally biased region" description="Pro residues" evidence="1">
    <location>
        <begin position="93"/>
        <end position="105"/>
    </location>
</feature>
<reference evidence="3" key="1">
    <citation type="submission" date="2022-01" db="EMBL/GenBank/DDBJ databases">
        <authorList>
            <person name="King R."/>
        </authorList>
    </citation>
    <scope>NUCLEOTIDE SEQUENCE</scope>
</reference>
<accession>A0A9N9SLI4</accession>
<feature type="domain" description="SAC3/GANP/THP3 conserved" evidence="2">
    <location>
        <begin position="501"/>
        <end position="715"/>
    </location>
</feature>
<keyword evidence="4" id="KW-1185">Reference proteome</keyword>